<comment type="caution">
    <text evidence="3">The sequence shown here is derived from an EMBL/GenBank/DDBJ whole genome shotgun (WGS) entry which is preliminary data.</text>
</comment>
<sequence>MQMEKSYSPTLEKGVGDSSPRKETEFGDMGMKNIAVCDQEESSLDTTEMSDSFIVDIENLSQDTVQEISSNSRISVKLQRNLSRKGSQRAERNKTTLASSGVTDGSSDGSKTAGTLSTGGCNPDKSTPAPVMSSGSKELSKQPQQAITITAENRFNCRRSFKQRTSASIIDPRRVLFYFATLSSVGTLLLIYFTLSITKFSGDSTTHAQYQ</sequence>
<dbReference type="OrthoDB" id="683938at2759"/>
<evidence type="ECO:0000256" key="1">
    <source>
        <dbReference type="SAM" id="MobiDB-lite"/>
    </source>
</evidence>
<keyword evidence="2" id="KW-0472">Membrane</keyword>
<evidence type="ECO:0000313" key="3">
    <source>
        <dbReference type="EMBL" id="KAF9588078.1"/>
    </source>
</evidence>
<organism evidence="3 4">
    <name type="scientific">Coptis chinensis</name>
    <dbReference type="NCBI Taxonomy" id="261450"/>
    <lineage>
        <taxon>Eukaryota</taxon>
        <taxon>Viridiplantae</taxon>
        <taxon>Streptophyta</taxon>
        <taxon>Embryophyta</taxon>
        <taxon>Tracheophyta</taxon>
        <taxon>Spermatophyta</taxon>
        <taxon>Magnoliopsida</taxon>
        <taxon>Ranunculales</taxon>
        <taxon>Ranunculaceae</taxon>
        <taxon>Coptidoideae</taxon>
        <taxon>Coptis</taxon>
    </lineage>
</organism>
<gene>
    <name evidence="3" type="ORF">IFM89_007319</name>
</gene>
<dbReference type="Proteomes" id="UP000631114">
    <property type="component" value="Unassembled WGS sequence"/>
</dbReference>
<evidence type="ECO:0000256" key="2">
    <source>
        <dbReference type="SAM" id="Phobius"/>
    </source>
</evidence>
<dbReference type="AlphaFoldDB" id="A0A835GY56"/>
<evidence type="ECO:0000313" key="4">
    <source>
        <dbReference type="Proteomes" id="UP000631114"/>
    </source>
</evidence>
<dbReference type="EMBL" id="JADFTS010000009">
    <property type="protein sequence ID" value="KAF9588078.1"/>
    <property type="molecule type" value="Genomic_DNA"/>
</dbReference>
<feature type="region of interest" description="Disordered" evidence="1">
    <location>
        <begin position="1"/>
        <end position="34"/>
    </location>
</feature>
<dbReference type="PANTHER" id="PTHR34064">
    <property type="entry name" value="OS04G0672300 PROTEIN"/>
    <property type="match status" value="1"/>
</dbReference>
<feature type="region of interest" description="Disordered" evidence="1">
    <location>
        <begin position="79"/>
        <end position="145"/>
    </location>
</feature>
<feature type="transmembrane region" description="Helical" evidence="2">
    <location>
        <begin position="175"/>
        <end position="195"/>
    </location>
</feature>
<name>A0A835GY56_9MAGN</name>
<keyword evidence="4" id="KW-1185">Reference proteome</keyword>
<proteinExistence type="predicted"/>
<feature type="compositionally biased region" description="Low complexity" evidence="1">
    <location>
        <begin position="99"/>
        <end position="110"/>
    </location>
</feature>
<reference evidence="3 4" key="1">
    <citation type="submission" date="2020-10" db="EMBL/GenBank/DDBJ databases">
        <title>The Coptis chinensis genome and diversification of protoberbering-type alkaloids.</title>
        <authorList>
            <person name="Wang B."/>
            <person name="Shu S."/>
            <person name="Song C."/>
            <person name="Liu Y."/>
        </authorList>
    </citation>
    <scope>NUCLEOTIDE SEQUENCE [LARGE SCALE GENOMIC DNA]</scope>
    <source>
        <strain evidence="3">HL-2020</strain>
        <tissue evidence="3">Leaf</tissue>
    </source>
</reference>
<accession>A0A835GY56</accession>
<feature type="compositionally biased region" description="Polar residues" evidence="1">
    <location>
        <begin position="133"/>
        <end position="145"/>
    </location>
</feature>
<dbReference type="PANTHER" id="PTHR34064:SF4">
    <property type="entry name" value="PROTEIN, PUTATIVE-RELATED"/>
    <property type="match status" value="1"/>
</dbReference>
<keyword evidence="2" id="KW-0812">Transmembrane</keyword>
<protein>
    <submittedName>
        <fullName evidence="3">Uncharacterized protein</fullName>
    </submittedName>
</protein>
<keyword evidence="2" id="KW-1133">Transmembrane helix</keyword>